<dbReference type="HOGENOM" id="CLU_080453_1_0_6"/>
<dbReference type="Proteomes" id="UP000007843">
    <property type="component" value="Chromosome"/>
</dbReference>
<evidence type="ECO:0000313" key="2">
    <source>
        <dbReference type="EMBL" id="AEX04976.1"/>
    </source>
</evidence>
<proteinExistence type="predicted"/>
<evidence type="ECO:0000259" key="1">
    <source>
        <dbReference type="Pfam" id="PF15977"/>
    </source>
</evidence>
<organism evidence="2 3">
    <name type="scientific">Klebsiella michiganensis (strain ATCC 8724 / DSM 4798 / JCM 20051 / NBRC 3318 / NRRL B-199 / KCTC 1686 / BUCSAV 143 / CCM 1901)</name>
    <dbReference type="NCBI Taxonomy" id="1006551"/>
    <lineage>
        <taxon>Bacteria</taxon>
        <taxon>Pseudomonadati</taxon>
        <taxon>Pseudomonadota</taxon>
        <taxon>Gammaproteobacteria</taxon>
        <taxon>Enterobacterales</taxon>
        <taxon>Enterobacteriaceae</taxon>
        <taxon>Klebsiella/Raoultella group</taxon>
        <taxon>Klebsiella</taxon>
    </lineage>
</organism>
<dbReference type="AlphaFoldDB" id="A0A0H3H6P7"/>
<evidence type="ECO:0000313" key="3">
    <source>
        <dbReference type="Proteomes" id="UP000007843"/>
    </source>
</evidence>
<reference evidence="2 3" key="1">
    <citation type="journal article" date="2012" name="J. Bacteriol.">
        <title>Complete genome sequence of Klebsiella oxytoca KCTC 1686, used in production of 2,3-butanediol.</title>
        <authorList>
            <person name="Shin S.H."/>
            <person name="Kim S."/>
            <person name="Kim J.Y."/>
            <person name="Lee S."/>
            <person name="Um Y."/>
            <person name="Oh M.K."/>
            <person name="Kim Y.R."/>
            <person name="Lee J."/>
            <person name="Yang K.S."/>
        </authorList>
    </citation>
    <scope>NUCLEOTIDE SEQUENCE [LARGE SCALE GENOMIC DNA]</scope>
    <source>
        <strain evidence="3">ATCC 8724 / DSM 4798 / JCM 20051 / NBRC 3318 / NRRL B-199 / KCTC 1686</strain>
    </source>
</reference>
<dbReference type="InterPro" id="IPR014710">
    <property type="entry name" value="RmlC-like_jellyroll"/>
</dbReference>
<dbReference type="RefSeq" id="WP_014228675.1">
    <property type="nucleotide sequence ID" value="NC_016612.1"/>
</dbReference>
<dbReference type="KEGG" id="kox:KOX_16270"/>
<dbReference type="EMBL" id="CP003218">
    <property type="protein sequence ID" value="AEX04976.1"/>
    <property type="molecule type" value="Genomic_DNA"/>
</dbReference>
<sequence length="233" mass="26652">MKRNNHSLLRDEILSKVVKPTDHIEKLIEIIAKEHTPCTISKKRNISLTRNGERQCLILFDGSVALNRISDGMILNAESAPFIFGASCQLAYTRHLYVKTKETSRLLLIPQRFFHEQVVKYHLWQSLAMLQDYSSAKVYAHCMTISQLSAYEIIRSHLLELIDEPNVIKNNITAVNYIMDHSFLSRSGIMRVLSKLKSDGYIHLSRGILTDIIDLPEKMNRLYSKSGPAQPAE</sequence>
<name>A0A0H3H6P7_KLEM8</name>
<dbReference type="InterPro" id="IPR041687">
    <property type="entry name" value="HTH_46"/>
</dbReference>
<dbReference type="Gene3D" id="2.60.120.10">
    <property type="entry name" value="Jelly Rolls"/>
    <property type="match status" value="1"/>
</dbReference>
<feature type="domain" description="IprA winged helix-turn-helix" evidence="1">
    <location>
        <begin position="150"/>
        <end position="216"/>
    </location>
</feature>
<accession>A0A0H3H6P7</accession>
<protein>
    <submittedName>
        <fullName evidence="2">Cyclic nucleotide-binding domain protein</fullName>
    </submittedName>
</protein>
<dbReference type="Pfam" id="PF15977">
    <property type="entry name" value="HTH_46"/>
    <property type="match status" value="1"/>
</dbReference>
<gene>
    <name evidence="2" type="ordered locus">KOX_16270</name>
</gene>